<dbReference type="GO" id="GO:0005615">
    <property type="term" value="C:extracellular space"/>
    <property type="evidence" value="ECO:0007669"/>
    <property type="project" value="TreeGrafter"/>
</dbReference>
<accession>A0A232F7T5</accession>
<dbReference type="GO" id="GO:0006959">
    <property type="term" value="P:humoral immune response"/>
    <property type="evidence" value="ECO:0007669"/>
    <property type="project" value="TreeGrafter"/>
</dbReference>
<feature type="chain" id="PRO_5012872933" description="Invertebrate defensins family profile domain-containing protein" evidence="4">
    <location>
        <begin position="19"/>
        <end position="131"/>
    </location>
</feature>
<dbReference type="InterPro" id="IPR001542">
    <property type="entry name" value="Defensin_invertebrate/fungal"/>
</dbReference>
<reference evidence="6 7" key="1">
    <citation type="journal article" date="2017" name="Curr. Biol.">
        <title>The Evolution of Venom by Co-option of Single-Copy Genes.</title>
        <authorList>
            <person name="Martinson E.O."/>
            <person name="Mrinalini"/>
            <person name="Kelkar Y.D."/>
            <person name="Chang C.H."/>
            <person name="Werren J.H."/>
        </authorList>
    </citation>
    <scope>NUCLEOTIDE SEQUENCE [LARGE SCALE GENOMIC DNA]</scope>
    <source>
        <strain evidence="6 7">Alberta</strain>
        <tissue evidence="6">Whole body</tissue>
    </source>
</reference>
<organism evidence="6 7">
    <name type="scientific">Trichomalopsis sarcophagae</name>
    <dbReference type="NCBI Taxonomy" id="543379"/>
    <lineage>
        <taxon>Eukaryota</taxon>
        <taxon>Metazoa</taxon>
        <taxon>Ecdysozoa</taxon>
        <taxon>Arthropoda</taxon>
        <taxon>Hexapoda</taxon>
        <taxon>Insecta</taxon>
        <taxon>Pterygota</taxon>
        <taxon>Neoptera</taxon>
        <taxon>Endopterygota</taxon>
        <taxon>Hymenoptera</taxon>
        <taxon>Apocrita</taxon>
        <taxon>Proctotrupomorpha</taxon>
        <taxon>Chalcidoidea</taxon>
        <taxon>Pteromalidae</taxon>
        <taxon>Pteromalinae</taxon>
        <taxon>Trichomalopsis</taxon>
    </lineage>
</organism>
<dbReference type="STRING" id="543379.A0A232F7T5"/>
<dbReference type="PANTHER" id="PTHR13645:SF0">
    <property type="entry name" value="DEFENSIN"/>
    <property type="match status" value="1"/>
</dbReference>
<dbReference type="InterPro" id="IPR036574">
    <property type="entry name" value="Scorpion_toxin-like_sf"/>
</dbReference>
<evidence type="ECO:0000256" key="2">
    <source>
        <dbReference type="ARBA" id="ARBA00022525"/>
    </source>
</evidence>
<dbReference type="PROSITE" id="PS51378">
    <property type="entry name" value="INVERT_DEFENSINS"/>
    <property type="match status" value="1"/>
</dbReference>
<dbReference type="AlphaFoldDB" id="A0A232F7T5"/>
<dbReference type="OrthoDB" id="10038290at2759"/>
<protein>
    <recommendedName>
        <fullName evidence="5">Invertebrate defensins family profile domain-containing protein</fullName>
    </recommendedName>
</protein>
<dbReference type="SMR" id="A0A232F7T5"/>
<name>A0A232F7T5_9HYME</name>
<dbReference type="Gene3D" id="3.30.30.10">
    <property type="entry name" value="Knottin, scorpion toxin-like"/>
    <property type="match status" value="1"/>
</dbReference>
<proteinExistence type="predicted"/>
<feature type="domain" description="Invertebrate defensins family profile" evidence="5">
    <location>
        <begin position="89"/>
        <end position="131"/>
    </location>
</feature>
<dbReference type="Pfam" id="PF01097">
    <property type="entry name" value="Defensin_2"/>
    <property type="match status" value="1"/>
</dbReference>
<feature type="signal peptide" evidence="4">
    <location>
        <begin position="1"/>
        <end position="18"/>
    </location>
</feature>
<gene>
    <name evidence="6" type="ORF">TSAR_014286</name>
</gene>
<sequence length="131" mass="14485">MKVLVVLAVCSLVASAYGASLGVFDGPVYFDDETLASLEARFQLDHRDLSGKLAERKNLRVSLQKNSTQKTNLSLDLSLVEQPSFRARRFTCDVLSFKSMWVSPNHSACAVRCLAQRRKGGKCKNGVCVCR</sequence>
<evidence type="ECO:0000313" key="6">
    <source>
        <dbReference type="EMBL" id="OXU26901.1"/>
    </source>
</evidence>
<keyword evidence="4" id="KW-0732">Signal</keyword>
<dbReference type="SUPFAM" id="SSF57095">
    <property type="entry name" value="Scorpion toxin-like"/>
    <property type="match status" value="1"/>
</dbReference>
<keyword evidence="2" id="KW-0964">Secreted</keyword>
<evidence type="ECO:0000313" key="7">
    <source>
        <dbReference type="Proteomes" id="UP000215335"/>
    </source>
</evidence>
<keyword evidence="3" id="KW-1015">Disulfide bond</keyword>
<dbReference type="PANTHER" id="PTHR13645">
    <property type="entry name" value="DEFENSIN"/>
    <property type="match status" value="1"/>
</dbReference>
<evidence type="ECO:0000256" key="4">
    <source>
        <dbReference type="SAM" id="SignalP"/>
    </source>
</evidence>
<comment type="subcellular location">
    <subcellularLocation>
        <location evidence="1">Secreted</location>
    </subcellularLocation>
</comment>
<comment type="caution">
    <text evidence="6">The sequence shown here is derived from an EMBL/GenBank/DDBJ whole genome shotgun (WGS) entry which is preliminary data.</text>
</comment>
<dbReference type="CDD" id="cd21806">
    <property type="entry name" value="DEFL_defensin-like"/>
    <property type="match status" value="1"/>
</dbReference>
<evidence type="ECO:0000256" key="1">
    <source>
        <dbReference type="ARBA" id="ARBA00004613"/>
    </source>
</evidence>
<keyword evidence="7" id="KW-1185">Reference proteome</keyword>
<dbReference type="EMBL" id="NNAY01000702">
    <property type="protein sequence ID" value="OXU26901.1"/>
    <property type="molecule type" value="Genomic_DNA"/>
</dbReference>
<evidence type="ECO:0000259" key="5">
    <source>
        <dbReference type="PROSITE" id="PS51378"/>
    </source>
</evidence>
<evidence type="ECO:0000256" key="3">
    <source>
        <dbReference type="ARBA" id="ARBA00023157"/>
    </source>
</evidence>
<dbReference type="GO" id="GO:0042742">
    <property type="term" value="P:defense response to bacterium"/>
    <property type="evidence" value="ECO:0007669"/>
    <property type="project" value="TreeGrafter"/>
</dbReference>
<dbReference type="Proteomes" id="UP000215335">
    <property type="component" value="Unassembled WGS sequence"/>
</dbReference>